<sequence length="198" mass="21409">MYMKIDYIRLYQDLGDDLEADNYMSVGCDPASHPTKEWIEGHIDEYEDDDNKWEEVAGKAFCETSDDCTIGGSLGRTALKTGKCVKKRCQCMYHSWGGPRCTSAISGSSTEETGLMSRTYGPPMEASIALAIVACLASALSVYAAVKKSAKQTKVVMANLDAERKAVIVSEAAPTSESSGRGSHLAAATKANYHQNFV</sequence>
<dbReference type="Pfam" id="PF03935">
    <property type="entry name" value="SKN1_KRE6_Sbg1"/>
    <property type="match status" value="1"/>
</dbReference>
<keyword evidence="2 5" id="KW-0472">Membrane</keyword>
<organism evidence="6 7">
    <name type="scientific">Phytophthora megakarya</name>
    <dbReference type="NCBI Taxonomy" id="4795"/>
    <lineage>
        <taxon>Eukaryota</taxon>
        <taxon>Sar</taxon>
        <taxon>Stramenopiles</taxon>
        <taxon>Oomycota</taxon>
        <taxon>Peronosporomycetes</taxon>
        <taxon>Peronosporales</taxon>
        <taxon>Peronosporaceae</taxon>
        <taxon>Phytophthora</taxon>
    </lineage>
</organism>
<dbReference type="PANTHER" id="PTHR31361">
    <property type="entry name" value="BETA-GLUCAN SYNTHESIS-ASSOCIATED PROTEIN KRE6-RELATED"/>
    <property type="match status" value="1"/>
</dbReference>
<evidence type="ECO:0000313" key="6">
    <source>
        <dbReference type="EMBL" id="OWY92720.1"/>
    </source>
</evidence>
<dbReference type="Proteomes" id="UP000198211">
    <property type="component" value="Unassembled WGS sequence"/>
</dbReference>
<evidence type="ECO:0000256" key="4">
    <source>
        <dbReference type="ARBA" id="ARBA00023316"/>
    </source>
</evidence>
<evidence type="ECO:0000256" key="3">
    <source>
        <dbReference type="ARBA" id="ARBA00023180"/>
    </source>
</evidence>
<keyword evidence="4" id="KW-0961">Cell wall biogenesis/degradation</keyword>
<name>A0A225UIH7_9STRA</name>
<evidence type="ECO:0000313" key="7">
    <source>
        <dbReference type="Proteomes" id="UP000198211"/>
    </source>
</evidence>
<keyword evidence="5" id="KW-1133">Transmembrane helix</keyword>
<evidence type="ECO:0000256" key="1">
    <source>
        <dbReference type="ARBA" id="ARBA00004370"/>
    </source>
</evidence>
<dbReference type="OrthoDB" id="116557at2759"/>
<comment type="subcellular location">
    <subcellularLocation>
        <location evidence="1">Membrane</location>
    </subcellularLocation>
</comment>
<dbReference type="GO" id="GO:0005789">
    <property type="term" value="C:endoplasmic reticulum membrane"/>
    <property type="evidence" value="ECO:0007669"/>
    <property type="project" value="TreeGrafter"/>
</dbReference>
<comment type="caution">
    <text evidence="6">The sequence shown here is derived from an EMBL/GenBank/DDBJ whole genome shotgun (WGS) entry which is preliminary data.</text>
</comment>
<keyword evidence="5" id="KW-0812">Transmembrane</keyword>
<evidence type="ECO:0000256" key="2">
    <source>
        <dbReference type="ARBA" id="ARBA00023136"/>
    </source>
</evidence>
<gene>
    <name evidence="6" type="ORF">PHMEG_00038154</name>
</gene>
<keyword evidence="3" id="KW-0325">Glycoprotein</keyword>
<accession>A0A225UIH7</accession>
<dbReference type="STRING" id="4795.A0A225UIH7"/>
<dbReference type="GO" id="GO:0005886">
    <property type="term" value="C:plasma membrane"/>
    <property type="evidence" value="ECO:0007669"/>
    <property type="project" value="TreeGrafter"/>
</dbReference>
<proteinExistence type="predicted"/>
<keyword evidence="7" id="KW-1185">Reference proteome</keyword>
<dbReference type="InterPro" id="IPR005629">
    <property type="entry name" value="Skn1/Kre6/Sbg1"/>
</dbReference>
<dbReference type="GO" id="GO:0071555">
    <property type="term" value="P:cell wall organization"/>
    <property type="evidence" value="ECO:0007669"/>
    <property type="project" value="UniProtKB-KW"/>
</dbReference>
<dbReference type="EMBL" id="NBNE01017460">
    <property type="protein sequence ID" value="OWY92720.1"/>
    <property type="molecule type" value="Genomic_DNA"/>
</dbReference>
<dbReference type="GO" id="GO:0006078">
    <property type="term" value="P:(1-&gt;6)-beta-D-glucan biosynthetic process"/>
    <property type="evidence" value="ECO:0007669"/>
    <property type="project" value="TreeGrafter"/>
</dbReference>
<feature type="transmembrane region" description="Helical" evidence="5">
    <location>
        <begin position="126"/>
        <end position="146"/>
    </location>
</feature>
<dbReference type="AlphaFoldDB" id="A0A225UIH7"/>
<dbReference type="PANTHER" id="PTHR31361:SF1">
    <property type="entry name" value="BETA-GLUCAN SYNTHESIS-ASSOCIATED PROTEIN KRE6-RELATED"/>
    <property type="match status" value="1"/>
</dbReference>
<protein>
    <submittedName>
        <fullName evidence="6">Beta-glucan synthesis-associated protein</fullName>
    </submittedName>
</protein>
<reference evidence="7" key="1">
    <citation type="submission" date="2017-03" db="EMBL/GenBank/DDBJ databases">
        <title>Phytopthora megakarya and P. palmivora, two closely related causual agents of cacao black pod achieved similar genome size and gene model numbers by different mechanisms.</title>
        <authorList>
            <person name="Ali S."/>
            <person name="Shao J."/>
            <person name="Larry D.J."/>
            <person name="Kronmiller B."/>
            <person name="Shen D."/>
            <person name="Strem M.D."/>
            <person name="Melnick R.L."/>
            <person name="Guiltinan M.J."/>
            <person name="Tyler B.M."/>
            <person name="Meinhardt L.W."/>
            <person name="Bailey B.A."/>
        </authorList>
    </citation>
    <scope>NUCLEOTIDE SEQUENCE [LARGE SCALE GENOMIC DNA]</scope>
    <source>
        <strain evidence="7">zdho120</strain>
    </source>
</reference>
<dbReference type="GO" id="GO:0015926">
    <property type="term" value="F:glucosidase activity"/>
    <property type="evidence" value="ECO:0007669"/>
    <property type="project" value="TreeGrafter"/>
</dbReference>
<evidence type="ECO:0000256" key="5">
    <source>
        <dbReference type="SAM" id="Phobius"/>
    </source>
</evidence>